<keyword evidence="2" id="KW-1185">Reference proteome</keyword>
<evidence type="ECO:0000313" key="2">
    <source>
        <dbReference type="Proteomes" id="UP000198757"/>
    </source>
</evidence>
<dbReference type="AlphaFoldDB" id="A0A1G6UQ88"/>
<evidence type="ECO:0000313" key="1">
    <source>
        <dbReference type="EMBL" id="SDD42717.1"/>
    </source>
</evidence>
<name>A0A1G6UQ88_NIADE</name>
<reference evidence="2" key="1">
    <citation type="submission" date="2016-10" db="EMBL/GenBank/DDBJ databases">
        <authorList>
            <person name="Varghese N."/>
            <person name="Submissions S."/>
        </authorList>
    </citation>
    <scope>NUCLEOTIDE SEQUENCE [LARGE SCALE GENOMIC DNA]</scope>
    <source>
        <strain evidence="2">DSM 25811 / CCM 8410 / LMG 26954 / E90</strain>
    </source>
</reference>
<accession>A0A1G6UQ88</accession>
<dbReference type="Proteomes" id="UP000198757">
    <property type="component" value="Unassembled WGS sequence"/>
</dbReference>
<protein>
    <submittedName>
        <fullName evidence="1">Uncharacterized protein</fullName>
    </submittedName>
</protein>
<sequence>MTVDDLINNALKTHGGLLDVSRFYALTGNIHTRELFVLNLQDFFTSNLEHFRNERDTCTILLGGYTSEQAARNTIKKAEEDQFFGEGLVVAREWYMLVGNIRENRLFTQPLKDYYMRCLEQFLYRSHSGDVAIGIFDTR</sequence>
<dbReference type="OrthoDB" id="9971973at2"/>
<proteinExistence type="predicted"/>
<dbReference type="RefSeq" id="WP_090391180.1">
    <property type="nucleotide sequence ID" value="NZ_FMZO01000009.1"/>
</dbReference>
<organism evidence="1 2">
    <name type="scientific">Niabella drilacis (strain DSM 25811 / CCM 8410 / CCUG 62505 / LMG 26954 / E90)</name>
    <dbReference type="NCBI Taxonomy" id="1285928"/>
    <lineage>
        <taxon>Bacteria</taxon>
        <taxon>Pseudomonadati</taxon>
        <taxon>Bacteroidota</taxon>
        <taxon>Chitinophagia</taxon>
        <taxon>Chitinophagales</taxon>
        <taxon>Chitinophagaceae</taxon>
        <taxon>Niabella</taxon>
    </lineage>
</organism>
<gene>
    <name evidence="1" type="ORF">SAMN04487894_10935</name>
</gene>
<dbReference type="EMBL" id="FMZO01000009">
    <property type="protein sequence ID" value="SDD42717.1"/>
    <property type="molecule type" value="Genomic_DNA"/>
</dbReference>